<dbReference type="KEGG" id="salk:FBQ74_15260"/>
<dbReference type="GO" id="GO:0016740">
    <property type="term" value="F:transferase activity"/>
    <property type="evidence" value="ECO:0007669"/>
    <property type="project" value="UniProtKB-KW"/>
</dbReference>
<protein>
    <submittedName>
        <fullName evidence="2">Glycosyltransferase family 2 protein</fullName>
    </submittedName>
</protein>
<keyword evidence="3" id="KW-1185">Reference proteome</keyword>
<dbReference type="RefSeq" id="WP_139757475.1">
    <property type="nucleotide sequence ID" value="NZ_CP039852.1"/>
</dbReference>
<dbReference type="Proteomes" id="UP000304912">
    <property type="component" value="Chromosome"/>
</dbReference>
<sequence>MKINAICVVKNEADIIEETLLNAMKFCHRIYLFDNHSDDGTWEIVQNMAVRFKQIVIAVRSDEAYRPQLRNRIYNMYHHLYDENDWWYIVNANELLHTSPRPLLEKALRADKNRMDVWLANFYFTDEDQRHHGLEDTRQTVTERRRFYRINWREARFFKNDPCQKWPENITACMPLWADKSYRKAPVCRHYAERSPEQMNTRNAGRANQTTRSVNTESCKATDNLKQASKLHRYNKDGNFTFTTREKLHFYLKASLLRGQGKIKSLASLFSRPEGSNKVESAVHLTKGH</sequence>
<dbReference type="InterPro" id="IPR029044">
    <property type="entry name" value="Nucleotide-diphossugar_trans"/>
</dbReference>
<feature type="compositionally biased region" description="Polar residues" evidence="1">
    <location>
        <begin position="197"/>
        <end position="216"/>
    </location>
</feature>
<dbReference type="OrthoDB" id="9815923at2"/>
<evidence type="ECO:0000313" key="2">
    <source>
        <dbReference type="EMBL" id="QCZ94739.1"/>
    </source>
</evidence>
<dbReference type="Gene3D" id="3.90.550.10">
    <property type="entry name" value="Spore Coat Polysaccharide Biosynthesis Protein SpsA, Chain A"/>
    <property type="match status" value="1"/>
</dbReference>
<name>A0A5B7YJF8_9ALTE</name>
<organism evidence="2 3">
    <name type="scientific">Salinimonas iocasae</name>
    <dbReference type="NCBI Taxonomy" id="2572577"/>
    <lineage>
        <taxon>Bacteria</taxon>
        <taxon>Pseudomonadati</taxon>
        <taxon>Pseudomonadota</taxon>
        <taxon>Gammaproteobacteria</taxon>
        <taxon>Alteromonadales</taxon>
        <taxon>Alteromonadaceae</taxon>
        <taxon>Alteromonas/Salinimonas group</taxon>
        <taxon>Salinimonas</taxon>
    </lineage>
</organism>
<dbReference type="Pfam" id="PF13704">
    <property type="entry name" value="Glyco_tranf_2_4"/>
    <property type="match status" value="1"/>
</dbReference>
<feature type="region of interest" description="Disordered" evidence="1">
    <location>
        <begin position="195"/>
        <end position="216"/>
    </location>
</feature>
<keyword evidence="2" id="KW-0808">Transferase</keyword>
<dbReference type="AlphaFoldDB" id="A0A5B7YJF8"/>
<evidence type="ECO:0000256" key="1">
    <source>
        <dbReference type="SAM" id="MobiDB-lite"/>
    </source>
</evidence>
<dbReference type="SUPFAM" id="SSF53448">
    <property type="entry name" value="Nucleotide-diphospho-sugar transferases"/>
    <property type="match status" value="1"/>
</dbReference>
<accession>A0A5B7YJF8</accession>
<reference evidence="2 3" key="1">
    <citation type="submission" date="2019-04" db="EMBL/GenBank/DDBJ databases">
        <title>Salinimonas iocasae sp. nov., a halophilic bacterium isolated from the outer tube casing of tubeworms in Okinawa Trough.</title>
        <authorList>
            <person name="Zhang H."/>
            <person name="Wang H."/>
            <person name="Li C."/>
        </authorList>
    </citation>
    <scope>NUCLEOTIDE SEQUENCE [LARGE SCALE GENOMIC DNA]</scope>
    <source>
        <strain evidence="2 3">KX18D6</strain>
    </source>
</reference>
<evidence type="ECO:0000313" key="3">
    <source>
        <dbReference type="Proteomes" id="UP000304912"/>
    </source>
</evidence>
<gene>
    <name evidence="2" type="ORF">FBQ74_15260</name>
</gene>
<proteinExistence type="predicted"/>
<dbReference type="EMBL" id="CP039852">
    <property type="protein sequence ID" value="QCZ94739.1"/>
    <property type="molecule type" value="Genomic_DNA"/>
</dbReference>